<dbReference type="Proteomes" id="UP000218231">
    <property type="component" value="Unassembled WGS sequence"/>
</dbReference>
<dbReference type="Gene3D" id="1.20.5.930">
    <property type="entry name" value="Bicelle-embedded integrin alpha(iib) transmembrane segment"/>
    <property type="match status" value="1"/>
</dbReference>
<keyword evidence="4" id="KW-1185">Reference proteome</keyword>
<protein>
    <submittedName>
        <fullName evidence="3">Uncharacterized protein</fullName>
    </submittedName>
</protein>
<keyword evidence="2" id="KW-1133">Transmembrane helix</keyword>
<sequence>MGRLNDANKIPPNARFGPGPVIPNSNQYGNQNGFQQYNAQLQPGQTGMSYPQLQRDASSSRSIVINNPMRLDTQNSGVNGAQVDFKLNSYSNPTFSLSNTTTCRCPVSNCNYLSENCQNSCMFSFVTVISSYDQSVQYIQSDFYPFPSGAINAGNWTQQYTFYMLSRPVAVDVFVQHLGVVIDKTTAQLLYYNHLTLVDTFVVDMYAFNNNPNNVGGQALTLTGQQLGTQLALQLNVQCINNMMGPMCDLICNLSSIINGNTVICYNNHTNVYWACQYDSYRSLATSCNVCSNGVFNGTCNNGYFVNQLGGVAYAFRTWTIVLGVLLGIALLLLLCLILSYLICYTRNRNKNETTVVSETESQSSGRNNYAYKNGRRSEYERQQQQKLLDDEYYKWQEEQNRKKVVPVSPTNGQYEEHRQTQQQDKESEYSDRGGGTYHQHVTHTLTRTSREHQV</sequence>
<organism evidence="3 4">
    <name type="scientific">Diploscapter pachys</name>
    <dbReference type="NCBI Taxonomy" id="2018661"/>
    <lineage>
        <taxon>Eukaryota</taxon>
        <taxon>Metazoa</taxon>
        <taxon>Ecdysozoa</taxon>
        <taxon>Nematoda</taxon>
        <taxon>Chromadorea</taxon>
        <taxon>Rhabditida</taxon>
        <taxon>Rhabditina</taxon>
        <taxon>Rhabditomorpha</taxon>
        <taxon>Rhabditoidea</taxon>
        <taxon>Rhabditidae</taxon>
        <taxon>Diploscapter</taxon>
    </lineage>
</organism>
<evidence type="ECO:0000256" key="2">
    <source>
        <dbReference type="SAM" id="Phobius"/>
    </source>
</evidence>
<feature type="region of interest" description="Disordered" evidence="1">
    <location>
        <begin position="1"/>
        <end position="32"/>
    </location>
</feature>
<gene>
    <name evidence="3" type="ORF">WR25_05138</name>
</gene>
<reference evidence="3 4" key="1">
    <citation type="journal article" date="2017" name="Curr. Biol.">
        <title>Genome architecture and evolution of a unichromosomal asexual nematode.</title>
        <authorList>
            <person name="Fradin H."/>
            <person name="Zegar C."/>
            <person name="Gutwein M."/>
            <person name="Lucas J."/>
            <person name="Kovtun M."/>
            <person name="Corcoran D."/>
            <person name="Baugh L.R."/>
            <person name="Kiontke K."/>
            <person name="Gunsalus K."/>
            <person name="Fitch D.H."/>
            <person name="Piano F."/>
        </authorList>
    </citation>
    <scope>NUCLEOTIDE SEQUENCE [LARGE SCALE GENOMIC DNA]</scope>
    <source>
        <strain evidence="3">PF1309</strain>
    </source>
</reference>
<feature type="region of interest" description="Disordered" evidence="1">
    <location>
        <begin position="405"/>
        <end position="455"/>
    </location>
</feature>
<keyword evidence="2" id="KW-0812">Transmembrane</keyword>
<dbReference type="EMBL" id="LIAE01010414">
    <property type="protein sequence ID" value="PAV61397.1"/>
    <property type="molecule type" value="Genomic_DNA"/>
</dbReference>
<evidence type="ECO:0000313" key="3">
    <source>
        <dbReference type="EMBL" id="PAV61397.1"/>
    </source>
</evidence>
<feature type="compositionally biased region" description="Basic and acidic residues" evidence="1">
    <location>
        <begin position="415"/>
        <end position="432"/>
    </location>
</feature>
<feature type="compositionally biased region" description="Low complexity" evidence="1">
    <location>
        <begin position="354"/>
        <end position="365"/>
    </location>
</feature>
<accession>A0A2A2JI92</accession>
<keyword evidence="2" id="KW-0472">Membrane</keyword>
<evidence type="ECO:0000313" key="4">
    <source>
        <dbReference type="Proteomes" id="UP000218231"/>
    </source>
</evidence>
<dbReference type="OrthoDB" id="5859852at2759"/>
<feature type="region of interest" description="Disordered" evidence="1">
    <location>
        <begin position="354"/>
        <end position="381"/>
    </location>
</feature>
<feature type="transmembrane region" description="Helical" evidence="2">
    <location>
        <begin position="319"/>
        <end position="343"/>
    </location>
</feature>
<name>A0A2A2JI92_9BILA</name>
<proteinExistence type="predicted"/>
<evidence type="ECO:0000256" key="1">
    <source>
        <dbReference type="SAM" id="MobiDB-lite"/>
    </source>
</evidence>
<comment type="caution">
    <text evidence="3">The sequence shown here is derived from an EMBL/GenBank/DDBJ whole genome shotgun (WGS) entry which is preliminary data.</text>
</comment>
<dbReference type="AlphaFoldDB" id="A0A2A2JI92"/>